<dbReference type="PROSITE" id="PS00175">
    <property type="entry name" value="PG_MUTASE"/>
    <property type="match status" value="1"/>
</dbReference>
<dbReference type="Gene3D" id="3.40.50.1240">
    <property type="entry name" value="Phosphoglycerate mutase-like"/>
    <property type="match status" value="1"/>
</dbReference>
<evidence type="ECO:0000313" key="2">
    <source>
        <dbReference type="EMBL" id="MFD1410169.1"/>
    </source>
</evidence>
<keyword evidence="1" id="KW-0378">Hydrolase</keyword>
<dbReference type="SUPFAM" id="SSF53254">
    <property type="entry name" value="Phosphoglycerate mutase-like"/>
    <property type="match status" value="1"/>
</dbReference>
<evidence type="ECO:0000313" key="3">
    <source>
        <dbReference type="Proteomes" id="UP001597191"/>
    </source>
</evidence>
<dbReference type="CDD" id="cd07067">
    <property type="entry name" value="HP_PGM_like"/>
    <property type="match status" value="1"/>
</dbReference>
<proteinExistence type="predicted"/>
<evidence type="ECO:0000256" key="1">
    <source>
        <dbReference type="ARBA" id="ARBA00022801"/>
    </source>
</evidence>
<dbReference type="SMART" id="SM00855">
    <property type="entry name" value="PGAM"/>
    <property type="match status" value="1"/>
</dbReference>
<keyword evidence="3" id="KW-1185">Reference proteome</keyword>
<organism evidence="2 3">
    <name type="scientific">Lapidilactobacillus gannanensis</name>
    <dbReference type="NCBI Taxonomy" id="2486002"/>
    <lineage>
        <taxon>Bacteria</taxon>
        <taxon>Bacillati</taxon>
        <taxon>Bacillota</taxon>
        <taxon>Bacilli</taxon>
        <taxon>Lactobacillales</taxon>
        <taxon>Lactobacillaceae</taxon>
        <taxon>Lapidilactobacillus</taxon>
    </lineage>
</organism>
<gene>
    <name evidence="2" type="ORF">ACFQ4R_00805</name>
</gene>
<accession>A0ABW4BIY4</accession>
<dbReference type="InterPro" id="IPR051695">
    <property type="entry name" value="Phosphoglycerate_Mutase"/>
</dbReference>
<dbReference type="EMBL" id="JBHTOH010000009">
    <property type="protein sequence ID" value="MFD1410169.1"/>
    <property type="molecule type" value="Genomic_DNA"/>
</dbReference>
<dbReference type="PANTHER" id="PTHR46517">
    <property type="entry name" value="FRUCTOSE-2,6-BISPHOSPHATASE TIGAR"/>
    <property type="match status" value="1"/>
</dbReference>
<dbReference type="RefSeq" id="WP_125648322.1">
    <property type="nucleotide sequence ID" value="NZ_JBHTOH010000009.1"/>
</dbReference>
<dbReference type="Pfam" id="PF00300">
    <property type="entry name" value="His_Phos_1"/>
    <property type="match status" value="2"/>
</dbReference>
<comment type="caution">
    <text evidence="2">The sequence shown here is derived from an EMBL/GenBank/DDBJ whole genome shotgun (WGS) entry which is preliminary data.</text>
</comment>
<dbReference type="PANTHER" id="PTHR46517:SF1">
    <property type="entry name" value="FRUCTOSE-2,6-BISPHOSPHATASE TIGAR"/>
    <property type="match status" value="1"/>
</dbReference>
<reference evidence="3" key="1">
    <citation type="journal article" date="2019" name="Int. J. Syst. Evol. Microbiol.">
        <title>The Global Catalogue of Microorganisms (GCM) 10K type strain sequencing project: providing services to taxonomists for standard genome sequencing and annotation.</title>
        <authorList>
            <consortium name="The Broad Institute Genomics Platform"/>
            <consortium name="The Broad Institute Genome Sequencing Center for Infectious Disease"/>
            <person name="Wu L."/>
            <person name="Ma J."/>
        </authorList>
    </citation>
    <scope>NUCLEOTIDE SEQUENCE [LARGE SCALE GENOMIC DNA]</scope>
    <source>
        <strain evidence="3">CCM 8937</strain>
    </source>
</reference>
<dbReference type="InterPro" id="IPR029033">
    <property type="entry name" value="His_PPase_superfam"/>
</dbReference>
<dbReference type="InterPro" id="IPR013078">
    <property type="entry name" value="His_Pase_superF_clade-1"/>
</dbReference>
<protein>
    <submittedName>
        <fullName evidence="2">Histidine phosphatase family protein</fullName>
    </submittedName>
</protein>
<sequence>MKTITVYLVRHGQTFFNKYNRMQGWSDSPLTEAGIQGAEDAAQRLRHITFTHAYSSDTTRAMRTCEIILGKNMNTTVPYHPTPLFREVFYGYFEGADSAQTWYQVGAPHGAPTFSKIVAQYGIDASKQFMHDIDPFHDAETAPQYWTRIGKGFKMLRQENVNGDNVLLVSHGTTIRSIVEKFGQGQFDTTVAPRNASVTKLQLTAEGITVLYYNRLDKID</sequence>
<name>A0ABW4BIY4_9LACO</name>
<dbReference type="InterPro" id="IPR001345">
    <property type="entry name" value="PG/BPGM_mutase_AS"/>
</dbReference>
<dbReference type="Proteomes" id="UP001597191">
    <property type="component" value="Unassembled WGS sequence"/>
</dbReference>